<dbReference type="CDD" id="cd01992">
    <property type="entry name" value="TilS_N"/>
    <property type="match status" value="1"/>
</dbReference>
<keyword evidence="2 7" id="KW-0436">Ligase</keyword>
<dbReference type="GO" id="GO:0006400">
    <property type="term" value="P:tRNA modification"/>
    <property type="evidence" value="ECO:0007669"/>
    <property type="project" value="UniProtKB-UniRule"/>
</dbReference>
<feature type="domain" description="tRNA(Ile)-lysidine/2-thiocytidine synthase N-terminal" evidence="8">
    <location>
        <begin position="38"/>
        <end position="213"/>
    </location>
</feature>
<dbReference type="GO" id="GO:0005524">
    <property type="term" value="F:ATP binding"/>
    <property type="evidence" value="ECO:0007669"/>
    <property type="project" value="UniProtKB-UniRule"/>
</dbReference>
<sequence>MPVKNNPLFAAIPAGPADAALSCFLTENQEQFSDVGRIAIAYSGGADSTALLLAAARQWPDKVIALHVHHGLQDAADAFWQHCQQQCEVWRIPLFEQHVDARHLPGESPEDAARVHRYRALADMAHQQHADCVLLAQHADDQVETLILALSRGAGLPGLACMPAVFERHGVCFARPLLSVGGEALRNWLSEQNIIWTEDPTNQDRRYIRNRIRLDVLPAIAKAFPEYRQTFARSATHAAHAQILLSELAEQDLQMTGNPPAIKALQTLSTARQANALRYWLRQFHHTAASTRQLEELLRQIDACQTRGHSIDLKIGHGVVVRNNAVLQYRPQ</sequence>
<dbReference type="PANTHER" id="PTHR43033:SF1">
    <property type="entry name" value="TRNA(ILE)-LYSIDINE SYNTHASE-RELATED"/>
    <property type="match status" value="1"/>
</dbReference>
<evidence type="ECO:0000313" key="10">
    <source>
        <dbReference type="EMBL" id="RUS67826.1"/>
    </source>
</evidence>
<dbReference type="Pfam" id="PF01171">
    <property type="entry name" value="ATP_bind_3"/>
    <property type="match status" value="1"/>
</dbReference>
<feature type="binding site" evidence="7">
    <location>
        <begin position="43"/>
        <end position="48"/>
    </location>
    <ligand>
        <name>ATP</name>
        <dbReference type="ChEBI" id="CHEBI:30616"/>
    </ligand>
</feature>
<gene>
    <name evidence="10" type="primary">tilS_1</name>
    <name evidence="7" type="synonym">tilS</name>
    <name evidence="10" type="ORF">CUZ56_00305</name>
</gene>
<keyword evidence="11" id="KW-1185">Reference proteome</keyword>
<dbReference type="GO" id="GO:0005737">
    <property type="term" value="C:cytoplasm"/>
    <property type="evidence" value="ECO:0007669"/>
    <property type="project" value="UniProtKB-SubCell"/>
</dbReference>
<dbReference type="PANTHER" id="PTHR43033">
    <property type="entry name" value="TRNA(ILE)-LYSIDINE SYNTHASE-RELATED"/>
    <property type="match status" value="1"/>
</dbReference>
<dbReference type="SUPFAM" id="SSF52402">
    <property type="entry name" value="Adenine nucleotide alpha hydrolases-like"/>
    <property type="match status" value="1"/>
</dbReference>
<evidence type="ECO:0000256" key="2">
    <source>
        <dbReference type="ARBA" id="ARBA00022598"/>
    </source>
</evidence>
<dbReference type="EMBL" id="PQSP01000001">
    <property type="protein sequence ID" value="RUS67826.1"/>
    <property type="molecule type" value="Genomic_DNA"/>
</dbReference>
<dbReference type="Proteomes" id="UP000286947">
    <property type="component" value="Unassembled WGS sequence"/>
</dbReference>
<dbReference type="SUPFAM" id="SSF82829">
    <property type="entry name" value="MesJ substrate recognition domain-like"/>
    <property type="match status" value="1"/>
</dbReference>
<evidence type="ECO:0000256" key="5">
    <source>
        <dbReference type="ARBA" id="ARBA00022840"/>
    </source>
</evidence>
<comment type="function">
    <text evidence="7">Ligates lysine onto the cytidine present at position 34 of the AUA codon-specific tRNA(Ile) that contains the anticodon CAU, in an ATP-dependent manner. Cytidine is converted to lysidine, thus changing the amino acid specificity of the tRNA from methionine to isoleucine.</text>
</comment>
<keyword evidence="3 7" id="KW-0819">tRNA processing</keyword>
<dbReference type="InterPro" id="IPR015262">
    <property type="entry name" value="tRNA_Ile_lys_synt_subst-bd"/>
</dbReference>
<organism evidence="10 11">
    <name type="scientific">Saezia sanguinis</name>
    <dbReference type="NCBI Taxonomy" id="1965230"/>
    <lineage>
        <taxon>Bacteria</taxon>
        <taxon>Pseudomonadati</taxon>
        <taxon>Pseudomonadota</taxon>
        <taxon>Betaproteobacteria</taxon>
        <taxon>Burkholderiales</taxon>
        <taxon>Saeziaceae</taxon>
        <taxon>Saezia</taxon>
    </lineage>
</organism>
<dbReference type="HAMAP" id="MF_01161">
    <property type="entry name" value="tRNA_Ile_lys_synt"/>
    <property type="match status" value="1"/>
</dbReference>
<dbReference type="GO" id="GO:0032267">
    <property type="term" value="F:tRNA(Ile)-lysidine synthase activity"/>
    <property type="evidence" value="ECO:0007669"/>
    <property type="project" value="UniProtKB-EC"/>
</dbReference>
<feature type="domain" description="tRNA(Ile)-lysidine synthase substrate-binding" evidence="9">
    <location>
        <begin position="262"/>
        <end position="322"/>
    </location>
</feature>
<dbReference type="AlphaFoldDB" id="A0A433SGK7"/>
<proteinExistence type="inferred from homology"/>
<dbReference type="InterPro" id="IPR011063">
    <property type="entry name" value="TilS/TtcA_N"/>
</dbReference>
<comment type="catalytic activity">
    <reaction evidence="6 7">
        <text>cytidine(34) in tRNA(Ile2) + L-lysine + ATP = lysidine(34) in tRNA(Ile2) + AMP + diphosphate + H(+)</text>
        <dbReference type="Rhea" id="RHEA:43744"/>
        <dbReference type="Rhea" id="RHEA-COMP:10625"/>
        <dbReference type="Rhea" id="RHEA-COMP:10670"/>
        <dbReference type="ChEBI" id="CHEBI:15378"/>
        <dbReference type="ChEBI" id="CHEBI:30616"/>
        <dbReference type="ChEBI" id="CHEBI:32551"/>
        <dbReference type="ChEBI" id="CHEBI:33019"/>
        <dbReference type="ChEBI" id="CHEBI:82748"/>
        <dbReference type="ChEBI" id="CHEBI:83665"/>
        <dbReference type="ChEBI" id="CHEBI:456215"/>
        <dbReference type="EC" id="6.3.4.19"/>
    </reaction>
</comment>
<name>A0A433SGK7_9BURK</name>
<accession>A0A433SGK7</accession>
<dbReference type="Pfam" id="PF09179">
    <property type="entry name" value="TilS"/>
    <property type="match status" value="1"/>
</dbReference>
<dbReference type="NCBIfam" id="TIGR02432">
    <property type="entry name" value="lysidine_TilS_N"/>
    <property type="match status" value="1"/>
</dbReference>
<dbReference type="EC" id="6.3.4.19" evidence="7"/>
<dbReference type="InterPro" id="IPR012094">
    <property type="entry name" value="tRNA_Ile_lys_synt"/>
</dbReference>
<dbReference type="RefSeq" id="WP_126977532.1">
    <property type="nucleotide sequence ID" value="NZ_PQSP01000001.1"/>
</dbReference>
<evidence type="ECO:0000259" key="8">
    <source>
        <dbReference type="Pfam" id="PF01171"/>
    </source>
</evidence>
<dbReference type="InterPro" id="IPR012795">
    <property type="entry name" value="tRNA_Ile_lys_synt_N"/>
</dbReference>
<evidence type="ECO:0000259" key="9">
    <source>
        <dbReference type="Pfam" id="PF09179"/>
    </source>
</evidence>
<keyword evidence="4 7" id="KW-0547">Nucleotide-binding</keyword>
<comment type="similarity">
    <text evidence="7">Belongs to the tRNA(Ile)-lysidine synthase family.</text>
</comment>
<keyword evidence="5 7" id="KW-0067">ATP-binding</keyword>
<comment type="subcellular location">
    <subcellularLocation>
        <location evidence="7">Cytoplasm</location>
    </subcellularLocation>
</comment>
<dbReference type="OrthoDB" id="9807403at2"/>
<dbReference type="Gene3D" id="1.20.59.20">
    <property type="match status" value="1"/>
</dbReference>
<reference evidence="10 11" key="1">
    <citation type="submission" date="2018-01" db="EMBL/GenBank/DDBJ databases">
        <title>Saezia sanguinis gen. nov., sp. nov., in the order Burkholderiales isolated from human blood.</title>
        <authorList>
            <person name="Medina-Pascual M.J."/>
            <person name="Valdezate S."/>
            <person name="Monzon S."/>
            <person name="Cuesta I."/>
            <person name="Carrasco G."/>
            <person name="Villalon P."/>
            <person name="Saez-Nieto J.A."/>
        </authorList>
    </citation>
    <scope>NUCLEOTIDE SEQUENCE [LARGE SCALE GENOMIC DNA]</scope>
    <source>
        <strain evidence="10 11">CNM695-12</strain>
    </source>
</reference>
<comment type="caution">
    <text evidence="10">The sequence shown here is derived from an EMBL/GenBank/DDBJ whole genome shotgun (WGS) entry which is preliminary data.</text>
</comment>
<dbReference type="Gene3D" id="3.40.50.620">
    <property type="entry name" value="HUPs"/>
    <property type="match status" value="1"/>
</dbReference>
<comment type="domain">
    <text evidence="7">The N-terminal region contains the highly conserved SGGXDS motif, predicted to be a P-loop motif involved in ATP binding.</text>
</comment>
<evidence type="ECO:0000256" key="3">
    <source>
        <dbReference type="ARBA" id="ARBA00022694"/>
    </source>
</evidence>
<evidence type="ECO:0000313" key="11">
    <source>
        <dbReference type="Proteomes" id="UP000286947"/>
    </source>
</evidence>
<evidence type="ECO:0000256" key="7">
    <source>
        <dbReference type="HAMAP-Rule" id="MF_01161"/>
    </source>
</evidence>
<evidence type="ECO:0000256" key="6">
    <source>
        <dbReference type="ARBA" id="ARBA00048539"/>
    </source>
</evidence>
<evidence type="ECO:0000256" key="4">
    <source>
        <dbReference type="ARBA" id="ARBA00022741"/>
    </source>
</evidence>
<dbReference type="InterPro" id="IPR014729">
    <property type="entry name" value="Rossmann-like_a/b/a_fold"/>
</dbReference>
<evidence type="ECO:0000256" key="1">
    <source>
        <dbReference type="ARBA" id="ARBA00022490"/>
    </source>
</evidence>
<protein>
    <recommendedName>
        <fullName evidence="7">tRNA(Ile)-lysidine synthase</fullName>
        <ecNumber evidence="7">6.3.4.19</ecNumber>
    </recommendedName>
    <alternativeName>
        <fullName evidence="7">tRNA(Ile)-2-lysyl-cytidine synthase</fullName>
    </alternativeName>
    <alternativeName>
        <fullName evidence="7">tRNA(Ile)-lysidine synthetase</fullName>
    </alternativeName>
</protein>
<keyword evidence="1 7" id="KW-0963">Cytoplasm</keyword>